<evidence type="ECO:0000256" key="6">
    <source>
        <dbReference type="ARBA" id="ARBA00022989"/>
    </source>
</evidence>
<dbReference type="GO" id="GO:0016887">
    <property type="term" value="F:ATP hydrolysis activity"/>
    <property type="evidence" value="ECO:0007669"/>
    <property type="project" value="InterPro"/>
</dbReference>
<evidence type="ECO:0000256" key="5">
    <source>
        <dbReference type="ARBA" id="ARBA00022840"/>
    </source>
</evidence>
<dbReference type="InterPro" id="IPR050352">
    <property type="entry name" value="ABCG_transporters"/>
</dbReference>
<dbReference type="PANTHER" id="PTHR48041">
    <property type="entry name" value="ABC TRANSPORTER G FAMILY MEMBER 28"/>
    <property type="match status" value="1"/>
</dbReference>
<keyword evidence="4" id="KW-0547">Nucleotide-binding</keyword>
<feature type="domain" description="ABC transporter" evidence="8">
    <location>
        <begin position="24"/>
        <end position="295"/>
    </location>
</feature>
<keyword evidence="2" id="KW-0813">Transport</keyword>
<dbReference type="Pfam" id="PF00005">
    <property type="entry name" value="ABC_tran"/>
    <property type="match status" value="1"/>
</dbReference>
<dbReference type="PROSITE" id="PS00211">
    <property type="entry name" value="ABC_TRANSPORTER_1"/>
    <property type="match status" value="1"/>
</dbReference>
<dbReference type="Proteomes" id="UP001221142">
    <property type="component" value="Unassembled WGS sequence"/>
</dbReference>
<evidence type="ECO:0000256" key="1">
    <source>
        <dbReference type="ARBA" id="ARBA00004141"/>
    </source>
</evidence>
<dbReference type="GO" id="GO:0005524">
    <property type="term" value="F:ATP binding"/>
    <property type="evidence" value="ECO:0007669"/>
    <property type="project" value="UniProtKB-KW"/>
</dbReference>
<organism evidence="9 10">
    <name type="scientific">Roridomyces roridus</name>
    <dbReference type="NCBI Taxonomy" id="1738132"/>
    <lineage>
        <taxon>Eukaryota</taxon>
        <taxon>Fungi</taxon>
        <taxon>Dikarya</taxon>
        <taxon>Basidiomycota</taxon>
        <taxon>Agaricomycotina</taxon>
        <taxon>Agaricomycetes</taxon>
        <taxon>Agaricomycetidae</taxon>
        <taxon>Agaricales</taxon>
        <taxon>Marasmiineae</taxon>
        <taxon>Mycenaceae</taxon>
        <taxon>Roridomyces</taxon>
    </lineage>
</organism>
<evidence type="ECO:0000256" key="3">
    <source>
        <dbReference type="ARBA" id="ARBA00022692"/>
    </source>
</evidence>
<name>A0AAD7BTM9_9AGAR</name>
<comment type="subcellular location">
    <subcellularLocation>
        <location evidence="1">Membrane</location>
        <topology evidence="1">Multi-pass membrane protein</topology>
    </subcellularLocation>
</comment>
<dbReference type="InterPro" id="IPR017871">
    <property type="entry name" value="ABC_transporter-like_CS"/>
</dbReference>
<keyword evidence="6" id="KW-1133">Transmembrane helix</keyword>
<evidence type="ECO:0000256" key="4">
    <source>
        <dbReference type="ARBA" id="ARBA00022741"/>
    </source>
</evidence>
<sequence length="433" mass="46684">MSLPEAAGPEELILALPPPKPYSLSISDLTIGAPQSQDSYIPSFLRPKKQGDDGPATIVRNVSGTCGAGEMLAIIGGSGSGKTTLLNAIAGRLGGLPILEGQITFQPAAARSGQNTPNVDGTPKVSKIIGFVRQNDYLLPHLTVRETLTFAAGLRLPKTVDKATRLQIVEQTIQELGLVDCSDTVVGGIFRKGISGGERRRLSIGCVLVTLPSIIILDEATTGLDSNSSFLLLKTLSELAKRHSRTIILSLHAPRSDAFSLFDRLMVLSKGNVVYSGRAAESLSWFEERGCELKKETNPLDYLIDISSVDNRDEEREAESRARVDALVQAWKDRKPAEEIALPPFAHAIVHSISRDSQKAGDLSADDSSGEISRPGLISQTRILLHRSHLNVYRNLGQLAGFLIQSVGIGVFMGLTYYNLQGTPADIQSLKVR</sequence>
<evidence type="ECO:0000256" key="2">
    <source>
        <dbReference type="ARBA" id="ARBA00022448"/>
    </source>
</evidence>
<dbReference type="EMBL" id="JARKIF010000009">
    <property type="protein sequence ID" value="KAJ7630449.1"/>
    <property type="molecule type" value="Genomic_DNA"/>
</dbReference>
<evidence type="ECO:0000313" key="10">
    <source>
        <dbReference type="Proteomes" id="UP001221142"/>
    </source>
</evidence>
<keyword evidence="10" id="KW-1185">Reference proteome</keyword>
<dbReference type="InterPro" id="IPR003593">
    <property type="entry name" value="AAA+_ATPase"/>
</dbReference>
<dbReference type="Gene3D" id="3.40.50.300">
    <property type="entry name" value="P-loop containing nucleotide triphosphate hydrolases"/>
    <property type="match status" value="1"/>
</dbReference>
<dbReference type="SUPFAM" id="SSF52540">
    <property type="entry name" value="P-loop containing nucleoside triphosphate hydrolases"/>
    <property type="match status" value="1"/>
</dbReference>
<dbReference type="InterPro" id="IPR027417">
    <property type="entry name" value="P-loop_NTPase"/>
</dbReference>
<dbReference type="GO" id="GO:0016020">
    <property type="term" value="C:membrane"/>
    <property type="evidence" value="ECO:0007669"/>
    <property type="project" value="UniProtKB-SubCell"/>
</dbReference>
<dbReference type="InterPro" id="IPR003439">
    <property type="entry name" value="ABC_transporter-like_ATP-bd"/>
</dbReference>
<accession>A0AAD7BTM9</accession>
<dbReference type="PROSITE" id="PS50893">
    <property type="entry name" value="ABC_TRANSPORTER_2"/>
    <property type="match status" value="1"/>
</dbReference>
<dbReference type="PANTHER" id="PTHR48041:SF91">
    <property type="entry name" value="ABC TRANSPORTER G FAMILY MEMBER 28"/>
    <property type="match status" value="1"/>
</dbReference>
<comment type="caution">
    <text evidence="9">The sequence shown here is derived from an EMBL/GenBank/DDBJ whole genome shotgun (WGS) entry which is preliminary data.</text>
</comment>
<keyword evidence="7" id="KW-0472">Membrane</keyword>
<keyword evidence="5" id="KW-0067">ATP-binding</keyword>
<proteinExistence type="predicted"/>
<keyword evidence="3" id="KW-0812">Transmembrane</keyword>
<dbReference type="SMART" id="SM00382">
    <property type="entry name" value="AAA"/>
    <property type="match status" value="1"/>
</dbReference>
<gene>
    <name evidence="9" type="ORF">FB45DRAFT_748117</name>
</gene>
<protein>
    <submittedName>
        <fullName evidence="9">P-loop containing nucleoside triphosphate hydrolase protein</fullName>
    </submittedName>
</protein>
<dbReference type="AlphaFoldDB" id="A0AAD7BTM9"/>
<evidence type="ECO:0000259" key="8">
    <source>
        <dbReference type="PROSITE" id="PS50893"/>
    </source>
</evidence>
<dbReference type="GO" id="GO:0042626">
    <property type="term" value="F:ATPase-coupled transmembrane transporter activity"/>
    <property type="evidence" value="ECO:0007669"/>
    <property type="project" value="TreeGrafter"/>
</dbReference>
<keyword evidence="9" id="KW-0378">Hydrolase</keyword>
<reference evidence="9" key="1">
    <citation type="submission" date="2023-03" db="EMBL/GenBank/DDBJ databases">
        <title>Massive genome expansion in bonnet fungi (Mycena s.s.) driven by repeated elements and novel gene families across ecological guilds.</title>
        <authorList>
            <consortium name="Lawrence Berkeley National Laboratory"/>
            <person name="Harder C.B."/>
            <person name="Miyauchi S."/>
            <person name="Viragh M."/>
            <person name="Kuo A."/>
            <person name="Thoen E."/>
            <person name="Andreopoulos B."/>
            <person name="Lu D."/>
            <person name="Skrede I."/>
            <person name="Drula E."/>
            <person name="Henrissat B."/>
            <person name="Morin E."/>
            <person name="Kohler A."/>
            <person name="Barry K."/>
            <person name="LaButti K."/>
            <person name="Morin E."/>
            <person name="Salamov A."/>
            <person name="Lipzen A."/>
            <person name="Mereny Z."/>
            <person name="Hegedus B."/>
            <person name="Baldrian P."/>
            <person name="Stursova M."/>
            <person name="Weitz H."/>
            <person name="Taylor A."/>
            <person name="Grigoriev I.V."/>
            <person name="Nagy L.G."/>
            <person name="Martin F."/>
            <person name="Kauserud H."/>
        </authorList>
    </citation>
    <scope>NUCLEOTIDE SEQUENCE</scope>
    <source>
        <strain evidence="9">9284</strain>
    </source>
</reference>
<evidence type="ECO:0000313" key="9">
    <source>
        <dbReference type="EMBL" id="KAJ7630449.1"/>
    </source>
</evidence>
<evidence type="ECO:0000256" key="7">
    <source>
        <dbReference type="ARBA" id="ARBA00023136"/>
    </source>
</evidence>